<dbReference type="AlphaFoldDB" id="A0A2T2WEN9"/>
<evidence type="ECO:0000313" key="3">
    <source>
        <dbReference type="Proteomes" id="UP000242705"/>
    </source>
</evidence>
<keyword evidence="1" id="KW-1133">Transmembrane helix</keyword>
<dbReference type="EMBL" id="PXYX01000134">
    <property type="protein sequence ID" value="PSR20688.1"/>
    <property type="molecule type" value="Genomic_DNA"/>
</dbReference>
<comment type="caution">
    <text evidence="2">The sequence shown here is derived from an EMBL/GenBank/DDBJ whole genome shotgun (WGS) entry which is preliminary data.</text>
</comment>
<sequence length="245" mass="26534">MATISLFRLIAIVLTVIILLSATRRATPTIEDLEIIIIGYSILAFVMTNLWWRFPSLRFGMQGSLWFVDVIMAELLLVNFSHPGSSAPALLPVLAYEAEVYWPSRGLVMGSLSAGLLLISTWWLRLWAHLPTFSGITLVFWLGTLGLLIAFPLIIGVLPSVPSPDQKRPEDHATKSSILSASTSISLSQTDLSGSKFSTDATQSSLTICHSDTLRVGCPLGSANTCPGPAEDTGQEGDNHILNLL</sequence>
<reference evidence="2 3" key="1">
    <citation type="journal article" date="2014" name="BMC Genomics">
        <title>Comparison of environmental and isolate Sulfobacillus genomes reveals diverse carbon, sulfur, nitrogen, and hydrogen metabolisms.</title>
        <authorList>
            <person name="Justice N.B."/>
            <person name="Norman A."/>
            <person name="Brown C.T."/>
            <person name="Singh A."/>
            <person name="Thomas B.C."/>
            <person name="Banfield J.F."/>
        </authorList>
    </citation>
    <scope>NUCLEOTIDE SEQUENCE [LARGE SCALE GENOMIC DNA]</scope>
    <source>
        <strain evidence="2">AMDSBA5</strain>
    </source>
</reference>
<keyword evidence="1" id="KW-0812">Transmembrane</keyword>
<organism evidence="2 3">
    <name type="scientific">Sulfobacillus thermosulfidooxidans</name>
    <dbReference type="NCBI Taxonomy" id="28034"/>
    <lineage>
        <taxon>Bacteria</taxon>
        <taxon>Bacillati</taxon>
        <taxon>Bacillota</taxon>
        <taxon>Clostridia</taxon>
        <taxon>Eubacteriales</taxon>
        <taxon>Clostridiales Family XVII. Incertae Sedis</taxon>
        <taxon>Sulfobacillus</taxon>
    </lineage>
</organism>
<evidence type="ECO:0000256" key="1">
    <source>
        <dbReference type="SAM" id="Phobius"/>
    </source>
</evidence>
<gene>
    <name evidence="2" type="ORF">C7B47_17820</name>
</gene>
<feature type="transmembrane region" description="Helical" evidence="1">
    <location>
        <begin position="102"/>
        <end position="124"/>
    </location>
</feature>
<keyword evidence="1" id="KW-0472">Membrane</keyword>
<name>A0A2T2WEN9_SULTH</name>
<feature type="transmembrane region" description="Helical" evidence="1">
    <location>
        <begin position="136"/>
        <end position="158"/>
    </location>
</feature>
<protein>
    <submittedName>
        <fullName evidence="2">Uncharacterized protein</fullName>
    </submittedName>
</protein>
<accession>A0A2T2WEN9</accession>
<feature type="transmembrane region" description="Helical" evidence="1">
    <location>
        <begin position="35"/>
        <end position="52"/>
    </location>
</feature>
<evidence type="ECO:0000313" key="2">
    <source>
        <dbReference type="EMBL" id="PSR20688.1"/>
    </source>
</evidence>
<dbReference type="Proteomes" id="UP000242705">
    <property type="component" value="Unassembled WGS sequence"/>
</dbReference>
<proteinExistence type="predicted"/>